<keyword evidence="2" id="KW-0812">Transmembrane</keyword>
<feature type="compositionally biased region" description="Basic residues" evidence="1">
    <location>
        <begin position="335"/>
        <end position="350"/>
    </location>
</feature>
<keyword evidence="2" id="KW-1133">Transmembrane helix</keyword>
<sequence length="357" mass="38224">MATLADAIPERTPGGTLEAALRWSAILLVAASWLSAGLFGAYILAFYGGTLAGGSPDRWNESLPRLHEAATPFATIAIGAHFVTGGILLLLGPVQLIAAIRNRIPPLHRWLGRLYVLAAAIAGLGGLGFILAKGTVGGPAMDIGFGLYGALMVLCATLAFTNARARRIEVHRAWAIRLFALAIGSWLYRMEYGFWFLLFGQQGHTPDFRGAFDMVMDFAFYLPNLAVAEAFIRARRDDAAPALRIGAVVALLGASAFILLATWQFATKMWLPGMASGLEALGGWRDRGAARDGSGNGREIDPRHVARFAVPAAAPQVEERARKAIAVAIGRRMPGKVRKVGQQQMRRRGTARPGSPG</sequence>
<feature type="transmembrane region" description="Helical" evidence="2">
    <location>
        <begin position="25"/>
        <end position="49"/>
    </location>
</feature>
<feature type="region of interest" description="Disordered" evidence="1">
    <location>
        <begin position="335"/>
        <end position="357"/>
    </location>
</feature>
<feature type="transmembrane region" description="Helical" evidence="2">
    <location>
        <begin position="143"/>
        <end position="163"/>
    </location>
</feature>
<dbReference type="EMBL" id="JACIEH010000002">
    <property type="protein sequence ID" value="MBB4098287.1"/>
    <property type="molecule type" value="Genomic_DNA"/>
</dbReference>
<comment type="caution">
    <text evidence="3">The sequence shown here is derived from an EMBL/GenBank/DDBJ whole genome shotgun (WGS) entry which is preliminary data.</text>
</comment>
<accession>A0A7W6NW74</accession>
<dbReference type="Pfam" id="PF10067">
    <property type="entry name" value="DUF2306"/>
    <property type="match status" value="1"/>
</dbReference>
<keyword evidence="4" id="KW-1185">Reference proteome</keyword>
<feature type="transmembrane region" description="Helical" evidence="2">
    <location>
        <begin position="175"/>
        <end position="198"/>
    </location>
</feature>
<dbReference type="AlphaFoldDB" id="A0A7W6NW74"/>
<evidence type="ECO:0000256" key="1">
    <source>
        <dbReference type="SAM" id="MobiDB-lite"/>
    </source>
</evidence>
<dbReference type="InterPro" id="IPR018750">
    <property type="entry name" value="DUF2306_membrane"/>
</dbReference>
<feature type="transmembrane region" description="Helical" evidence="2">
    <location>
        <begin position="246"/>
        <end position="266"/>
    </location>
</feature>
<proteinExistence type="predicted"/>
<name>A0A7W6NW74_9SPHN</name>
<reference evidence="3 4" key="1">
    <citation type="submission" date="2020-08" db="EMBL/GenBank/DDBJ databases">
        <title>Genomic Encyclopedia of Type Strains, Phase IV (KMG-IV): sequencing the most valuable type-strain genomes for metagenomic binning, comparative biology and taxonomic classification.</title>
        <authorList>
            <person name="Goeker M."/>
        </authorList>
    </citation>
    <scope>NUCLEOTIDE SEQUENCE [LARGE SCALE GENOMIC DNA]</scope>
    <source>
        <strain evidence="3 4">DSM 101806</strain>
    </source>
</reference>
<feature type="transmembrane region" description="Helical" evidence="2">
    <location>
        <begin position="69"/>
        <end position="91"/>
    </location>
</feature>
<gene>
    <name evidence="3" type="ORF">GGR46_001851</name>
</gene>
<feature type="transmembrane region" description="Helical" evidence="2">
    <location>
        <begin position="218"/>
        <end position="234"/>
    </location>
</feature>
<keyword evidence="2" id="KW-0472">Membrane</keyword>
<evidence type="ECO:0000313" key="3">
    <source>
        <dbReference type="EMBL" id="MBB4098287.1"/>
    </source>
</evidence>
<protein>
    <recommendedName>
        <fullName evidence="5">DUF2306 domain-containing protein</fullName>
    </recommendedName>
</protein>
<evidence type="ECO:0008006" key="5">
    <source>
        <dbReference type="Google" id="ProtNLM"/>
    </source>
</evidence>
<organism evidence="3 4">
    <name type="scientific">Sphingomonas kyeonggiensis</name>
    <dbReference type="NCBI Taxonomy" id="1268553"/>
    <lineage>
        <taxon>Bacteria</taxon>
        <taxon>Pseudomonadati</taxon>
        <taxon>Pseudomonadota</taxon>
        <taxon>Alphaproteobacteria</taxon>
        <taxon>Sphingomonadales</taxon>
        <taxon>Sphingomonadaceae</taxon>
        <taxon>Sphingomonas</taxon>
    </lineage>
</organism>
<dbReference type="RefSeq" id="WP_343058096.1">
    <property type="nucleotide sequence ID" value="NZ_JACIEH010000002.1"/>
</dbReference>
<evidence type="ECO:0000256" key="2">
    <source>
        <dbReference type="SAM" id="Phobius"/>
    </source>
</evidence>
<feature type="transmembrane region" description="Helical" evidence="2">
    <location>
        <begin position="112"/>
        <end position="131"/>
    </location>
</feature>
<dbReference type="Proteomes" id="UP000557392">
    <property type="component" value="Unassembled WGS sequence"/>
</dbReference>
<evidence type="ECO:0000313" key="4">
    <source>
        <dbReference type="Proteomes" id="UP000557392"/>
    </source>
</evidence>